<feature type="transmembrane region" description="Helical" evidence="8">
    <location>
        <begin position="95"/>
        <end position="113"/>
    </location>
</feature>
<evidence type="ECO:0000313" key="9">
    <source>
        <dbReference type="EMBL" id="CEL98948.1"/>
    </source>
</evidence>
<comment type="subcellular location">
    <subcellularLocation>
        <location evidence="1">Membrane</location>
        <topology evidence="1">Multi-pass membrane protein</topology>
    </subcellularLocation>
</comment>
<keyword evidence="10" id="KW-1185">Reference proteome</keyword>
<dbReference type="Pfam" id="PF07690">
    <property type="entry name" value="MFS_1"/>
    <property type="match status" value="1"/>
</dbReference>
<feature type="transmembrane region" description="Helical" evidence="8">
    <location>
        <begin position="307"/>
        <end position="331"/>
    </location>
</feature>
<evidence type="ECO:0000256" key="8">
    <source>
        <dbReference type="SAM" id="Phobius"/>
    </source>
</evidence>
<feature type="transmembrane region" description="Helical" evidence="8">
    <location>
        <begin position="377"/>
        <end position="397"/>
    </location>
</feature>
<feature type="transmembrane region" description="Helical" evidence="8">
    <location>
        <begin position="497"/>
        <end position="520"/>
    </location>
</feature>
<dbReference type="OrthoDB" id="440755at2759"/>
<comment type="similarity">
    <text evidence="6">Belongs to the major facilitator superfamily. Spinster (TC 2.A.1.49) family.</text>
</comment>
<feature type="transmembrane region" description="Helical" evidence="8">
    <location>
        <begin position="343"/>
        <end position="365"/>
    </location>
</feature>
<dbReference type="STRING" id="1169540.A0A0G4ENT2"/>
<evidence type="ECO:0000313" key="10">
    <source>
        <dbReference type="Proteomes" id="UP000041254"/>
    </source>
</evidence>
<dbReference type="GO" id="GO:0016020">
    <property type="term" value="C:membrane"/>
    <property type="evidence" value="ECO:0007669"/>
    <property type="project" value="UniProtKB-SubCell"/>
</dbReference>
<feature type="transmembrane region" description="Helical" evidence="8">
    <location>
        <begin position="185"/>
        <end position="204"/>
    </location>
</feature>
<feature type="transmembrane region" description="Helical" evidence="8">
    <location>
        <begin position="153"/>
        <end position="173"/>
    </location>
</feature>
<sequence>MRLSRPSHHADNHHHDDPKSRRQTTHHGSLPTVVLLIIATVLTSFNEQLLPTSLKIPEGFGAGGKGDLVPLLSAAIGMVVWGIAVDHTTIPLQRLISTATTLLGASVAFFSFAQTAWSFVTLRVLCSFAFASVGPICQFAIQQTVPQGRRGKLFGLLHLFSVFGLLFGGWATASLSSFFTLGLPGWRLVYAIVGIITFLIGLGIDDASTFSRWMPWAISHHAPAPPSSAADTNSEQSSEDTEVASTMCPGDHVAVVTSGGTNSMSGSASHSSMAGSDMGVGEVMHHHHLHQHHEPASTLMTIFNPTVIVIFIEGLFSWVPATSLVFATTLFQYSRVSDIPASFIISLYFILAAAISPLGGWVSDAAFAWSPPHGRPLVAQICAAVKVLIAYVLFVVLTGEWGWGGGAYVGQAGCFLMLGCLSGWPHVTTLRPILTDVVSQKCHATVFAVIYACGAIVAGLLAVSTVDVLSQQFLGYINTPLPISRMPDALRHHNQRALGYSLFIVTAVPWMVSVCLLSLLHVTYGRDRQKADDRQVAIRGEVGEKTPLVGGGGHV</sequence>
<protein>
    <recommendedName>
        <fullName evidence="11">Major facilitator superfamily (MFS) profile domain-containing protein</fullName>
    </recommendedName>
</protein>
<keyword evidence="3 8" id="KW-0812">Transmembrane</keyword>
<feature type="transmembrane region" description="Helical" evidence="8">
    <location>
        <begin position="403"/>
        <end position="424"/>
    </location>
</feature>
<dbReference type="Proteomes" id="UP000041254">
    <property type="component" value="Unassembled WGS sequence"/>
</dbReference>
<evidence type="ECO:0000256" key="7">
    <source>
        <dbReference type="SAM" id="MobiDB-lite"/>
    </source>
</evidence>
<gene>
    <name evidence="9" type="ORF">Vbra_2799</name>
</gene>
<feature type="transmembrane region" description="Helical" evidence="8">
    <location>
        <begin position="119"/>
        <end position="141"/>
    </location>
</feature>
<dbReference type="InterPro" id="IPR036259">
    <property type="entry name" value="MFS_trans_sf"/>
</dbReference>
<evidence type="ECO:0000256" key="3">
    <source>
        <dbReference type="ARBA" id="ARBA00022692"/>
    </source>
</evidence>
<feature type="transmembrane region" description="Helical" evidence="8">
    <location>
        <begin position="445"/>
        <end position="466"/>
    </location>
</feature>
<dbReference type="Gene3D" id="1.20.1250.20">
    <property type="entry name" value="MFS general substrate transporter like domains"/>
    <property type="match status" value="1"/>
</dbReference>
<dbReference type="GO" id="GO:0022857">
    <property type="term" value="F:transmembrane transporter activity"/>
    <property type="evidence" value="ECO:0007669"/>
    <property type="project" value="InterPro"/>
</dbReference>
<evidence type="ECO:0000256" key="6">
    <source>
        <dbReference type="ARBA" id="ARBA00024338"/>
    </source>
</evidence>
<evidence type="ECO:0008006" key="11">
    <source>
        <dbReference type="Google" id="ProtNLM"/>
    </source>
</evidence>
<evidence type="ECO:0000256" key="4">
    <source>
        <dbReference type="ARBA" id="ARBA00022989"/>
    </source>
</evidence>
<evidence type="ECO:0000256" key="1">
    <source>
        <dbReference type="ARBA" id="ARBA00004141"/>
    </source>
</evidence>
<name>A0A0G4ENT2_VITBC</name>
<dbReference type="PANTHER" id="PTHR23505:SF52">
    <property type="entry name" value="MAJOR FACILITATOR SUPERFAMILY PROTEIN"/>
    <property type="match status" value="1"/>
</dbReference>
<feature type="region of interest" description="Disordered" evidence="7">
    <location>
        <begin position="1"/>
        <end position="26"/>
    </location>
</feature>
<evidence type="ECO:0000256" key="2">
    <source>
        <dbReference type="ARBA" id="ARBA00022448"/>
    </source>
</evidence>
<accession>A0A0G4ENT2</accession>
<dbReference type="PANTHER" id="PTHR23505">
    <property type="entry name" value="SPINSTER"/>
    <property type="match status" value="1"/>
</dbReference>
<dbReference type="SUPFAM" id="SSF103473">
    <property type="entry name" value="MFS general substrate transporter"/>
    <property type="match status" value="1"/>
</dbReference>
<dbReference type="AlphaFoldDB" id="A0A0G4ENT2"/>
<keyword evidence="5 8" id="KW-0472">Membrane</keyword>
<organism evidence="9 10">
    <name type="scientific">Vitrella brassicaformis (strain CCMP3155)</name>
    <dbReference type="NCBI Taxonomy" id="1169540"/>
    <lineage>
        <taxon>Eukaryota</taxon>
        <taxon>Sar</taxon>
        <taxon>Alveolata</taxon>
        <taxon>Colpodellida</taxon>
        <taxon>Vitrellaceae</taxon>
        <taxon>Vitrella</taxon>
    </lineage>
</organism>
<dbReference type="EMBL" id="CDMY01000275">
    <property type="protein sequence ID" value="CEL98948.1"/>
    <property type="molecule type" value="Genomic_DNA"/>
</dbReference>
<keyword evidence="4 8" id="KW-1133">Transmembrane helix</keyword>
<keyword evidence="2" id="KW-0813">Transport</keyword>
<reference evidence="9 10" key="1">
    <citation type="submission" date="2014-11" db="EMBL/GenBank/DDBJ databases">
        <authorList>
            <person name="Zhu J."/>
            <person name="Qi W."/>
            <person name="Song R."/>
        </authorList>
    </citation>
    <scope>NUCLEOTIDE SEQUENCE [LARGE SCALE GENOMIC DNA]</scope>
</reference>
<proteinExistence type="inferred from homology"/>
<dbReference type="InParanoid" id="A0A0G4ENT2"/>
<feature type="region of interest" description="Disordered" evidence="7">
    <location>
        <begin position="223"/>
        <end position="245"/>
    </location>
</feature>
<feature type="transmembrane region" description="Helical" evidence="8">
    <location>
        <begin position="66"/>
        <end position="83"/>
    </location>
</feature>
<dbReference type="VEuPathDB" id="CryptoDB:Vbra_2799"/>
<dbReference type="InterPro" id="IPR044770">
    <property type="entry name" value="MFS_spinster-like"/>
</dbReference>
<dbReference type="InterPro" id="IPR011701">
    <property type="entry name" value="MFS"/>
</dbReference>
<feature type="compositionally biased region" description="Basic and acidic residues" evidence="7">
    <location>
        <begin position="8"/>
        <end position="20"/>
    </location>
</feature>
<dbReference type="PhylomeDB" id="A0A0G4ENT2"/>
<evidence type="ECO:0000256" key="5">
    <source>
        <dbReference type="ARBA" id="ARBA00023136"/>
    </source>
</evidence>
<feature type="transmembrane region" description="Helical" evidence="8">
    <location>
        <begin position="28"/>
        <end position="46"/>
    </location>
</feature>